<evidence type="ECO:0000313" key="2">
    <source>
        <dbReference type="Proteomes" id="UP000001191"/>
    </source>
</evidence>
<evidence type="ECO:0008006" key="3">
    <source>
        <dbReference type="Google" id="ProtNLM"/>
    </source>
</evidence>
<keyword evidence="1" id="KW-0614">Plasmid</keyword>
<reference evidence="2" key="1">
    <citation type="submission" date="2008-04" db="EMBL/GenBank/DDBJ databases">
        <title>Complete sequence of plasmid 1 of Nostoc punctiforme ATCC 29133.</title>
        <authorList>
            <consortium name="US DOE Joint Genome Institute"/>
            <person name="Copeland A."/>
            <person name="Lucas S."/>
            <person name="Lapidus A."/>
            <person name="Glavina del Rio T."/>
            <person name="Dalin E."/>
            <person name="Tice H."/>
            <person name="Pitluck S."/>
            <person name="Chain P."/>
            <person name="Malfatti S."/>
            <person name="Shin M."/>
            <person name="Vergez L."/>
            <person name="Schmutz J."/>
            <person name="Larimer F."/>
            <person name="Land M."/>
            <person name="Hauser L."/>
            <person name="Kyrpides N."/>
            <person name="Kim E."/>
            <person name="Meeks J.C."/>
            <person name="Elhai J."/>
            <person name="Campbell E.L."/>
            <person name="Thiel T."/>
            <person name="Longmire J."/>
            <person name="Potts M."/>
            <person name="Atlas R."/>
        </authorList>
    </citation>
    <scope>NUCLEOTIDE SEQUENCE [LARGE SCALE GENOMIC DNA]</scope>
    <source>
        <strain evidence="2">ATCC 29133 / PCC 73102</strain>
        <plasmid evidence="2">Plasmid pNPUN01</plasmid>
    </source>
</reference>
<name>B2JAV2_NOSP7</name>
<dbReference type="PhylomeDB" id="B2JAV2"/>
<dbReference type="EMBL" id="CP001038">
    <property type="protein sequence ID" value="ACC85056.1"/>
    <property type="molecule type" value="Genomic_DNA"/>
</dbReference>
<keyword evidence="2" id="KW-1185">Reference proteome</keyword>
<proteinExistence type="predicted"/>
<gene>
    <name evidence="1" type="ordered locus">Npun_AF197</name>
</gene>
<dbReference type="Proteomes" id="UP000001191">
    <property type="component" value="Plasmid pNPUN01"/>
</dbReference>
<accession>B2JAV2</accession>
<geneLocation type="plasmid" evidence="1 2">
    <name>pNPUN01</name>
</geneLocation>
<dbReference type="HOGENOM" id="CLU_1553709_0_0_3"/>
<dbReference type="NCBIfam" id="TIGR04155">
    <property type="entry name" value="cyano_PEP"/>
    <property type="match status" value="1"/>
</dbReference>
<evidence type="ECO:0000313" key="1">
    <source>
        <dbReference type="EMBL" id="ACC85056.1"/>
    </source>
</evidence>
<dbReference type="OrthoDB" id="486129at2"/>
<protein>
    <recommendedName>
        <fullName evidence="3">PEP-CTERM protein-sorting domain-containing protein</fullName>
    </recommendedName>
</protein>
<organism evidence="1 2">
    <name type="scientific">Nostoc punctiforme (strain ATCC 29133 / PCC 73102)</name>
    <dbReference type="NCBI Taxonomy" id="63737"/>
    <lineage>
        <taxon>Bacteria</taxon>
        <taxon>Bacillati</taxon>
        <taxon>Cyanobacteriota</taxon>
        <taxon>Cyanophyceae</taxon>
        <taxon>Nostocales</taxon>
        <taxon>Nostocaceae</taxon>
        <taxon>Nostoc</taxon>
    </lineage>
</organism>
<dbReference type="InterPro" id="IPR026374">
    <property type="entry name" value="Cyano_PEP"/>
</dbReference>
<dbReference type="KEGG" id="npu:Npun_AF197"/>
<dbReference type="RefSeq" id="WP_012413073.1">
    <property type="nucleotide sequence ID" value="NC_010631.1"/>
</dbReference>
<dbReference type="AlphaFoldDB" id="B2JAV2"/>
<dbReference type="EnsemblBacteria" id="ACC85056">
    <property type="protein sequence ID" value="ACC85056"/>
    <property type="gene ID" value="Npun_AF197"/>
</dbReference>
<sequence>MGIIKKILAITASITLSYVVTGVRPTQAAIVTYDFDASLNTGALQGTKFPGTFSYDNSEQTGIGQEFISLKTLDFSLLGTTFTKADLSQGGQVIINNGNVEDFTAAFFSPFNIAFGFGGPGIIGYSGLGTSGEGVYTIRAETVPEPTDIYGGPIALGFGWLMKRKLKALKAD</sequence>